<feature type="chain" id="PRO_5046957464" evidence="1">
    <location>
        <begin position="22"/>
        <end position="409"/>
    </location>
</feature>
<comment type="caution">
    <text evidence="2">The sequence shown here is derived from an EMBL/GenBank/DDBJ whole genome shotgun (WGS) entry which is preliminary data.</text>
</comment>
<dbReference type="Proteomes" id="UP000305041">
    <property type="component" value="Unassembled WGS sequence"/>
</dbReference>
<accession>A0ABY2UQJ7</accession>
<proteinExistence type="predicted"/>
<reference evidence="2 3" key="1">
    <citation type="submission" date="2019-05" db="EMBL/GenBank/DDBJ databases">
        <title>Draft genome sequence of Pelagicola sp. DSW4-44.</title>
        <authorList>
            <person name="Oh J."/>
        </authorList>
    </citation>
    <scope>NUCLEOTIDE SEQUENCE [LARGE SCALE GENOMIC DNA]</scope>
    <source>
        <strain evidence="2 3">DSW4-44</strain>
    </source>
</reference>
<evidence type="ECO:0000313" key="2">
    <source>
        <dbReference type="EMBL" id="TLP56883.1"/>
    </source>
</evidence>
<keyword evidence="1" id="KW-0732">Signal</keyword>
<sequence length="409" mass="44514">MNKLLGAATAAMMSISTSGFADGYYDLFGSHGDKWGELTFEKTVGEYTHWVWPNEEGQVDFFIYNPSGGRDGWSGGIYDGYFTVDMPEEIINPCGTTITDAYGYDAKEWGSARMEWTSSDEFILQRWRCNGTSLDLQVIGRYAWDQSANEPVVPTTATLALQSDHIPLSVNDPAYTVQGLDKNPAIYLNVDFSDGTSGDYDYKKFSANNIMFDDESGDPNDIIKINYWDIDSNNPGLGQYAAQLTSTGNGVGTAELLVSFRDAPYVTASVTATVVSAIPQIKTPVSAALALQSYTLPLSRRDRAYTVSQLDLFPAIFVTAHFEDGTSVDHSYQKDFADNVIIDDVSGDPYDLIEIVQWPVFDNNPHGPQFAGQLTSTGRGIGTANLLLSFLNAPGVTASIAVKVVSGAN</sequence>
<organism evidence="2 3">
    <name type="scientific">Parasedimentitalea maritima</name>
    <dbReference type="NCBI Taxonomy" id="2578117"/>
    <lineage>
        <taxon>Bacteria</taxon>
        <taxon>Pseudomonadati</taxon>
        <taxon>Pseudomonadota</taxon>
        <taxon>Alphaproteobacteria</taxon>
        <taxon>Rhodobacterales</taxon>
        <taxon>Paracoccaceae</taxon>
        <taxon>Parasedimentitalea</taxon>
    </lineage>
</organism>
<evidence type="ECO:0000313" key="3">
    <source>
        <dbReference type="Proteomes" id="UP000305041"/>
    </source>
</evidence>
<gene>
    <name evidence="2" type="ORF">FEE96_20850</name>
</gene>
<keyword evidence="3" id="KW-1185">Reference proteome</keyword>
<dbReference type="RefSeq" id="WP_138165052.1">
    <property type="nucleotide sequence ID" value="NZ_VAUA01000012.1"/>
</dbReference>
<feature type="signal peptide" evidence="1">
    <location>
        <begin position="1"/>
        <end position="21"/>
    </location>
</feature>
<protein>
    <submittedName>
        <fullName evidence="2">Uncharacterized protein</fullName>
    </submittedName>
</protein>
<dbReference type="EMBL" id="VAUA01000012">
    <property type="protein sequence ID" value="TLP56883.1"/>
    <property type="molecule type" value="Genomic_DNA"/>
</dbReference>
<evidence type="ECO:0000256" key="1">
    <source>
        <dbReference type="SAM" id="SignalP"/>
    </source>
</evidence>
<name>A0ABY2UQJ7_9RHOB</name>